<sequence>MSKSRQEVYQAHLTSPEKALRPILTSLNGDASWLMSFPRPNAERASSRKAFYHMLYEPWLKGDASMFGAWFFNVALSATAAVTDAQGVENVIGEIEQAAACHIPVAQASAEHEACHGGIDVIMLAFHYLDHVHKPTLLALDGSIPVIATPEAAAIVRPWNHFQTIGISHDFNSSEKSWRSPEFHPGLLPDWLTTVRLAGHAELNFCTALVWTHLTDANEELHETILISPHGTRLDQGPLDAFLNARPKTKMLSLLLLDYAIGLK</sequence>
<reference evidence="1" key="2">
    <citation type="submission" date="2020-05" db="EMBL/GenBank/DDBJ databases">
        <authorList>
            <person name="Kim H.-S."/>
            <person name="Proctor R.H."/>
            <person name="Brown D.W."/>
        </authorList>
    </citation>
    <scope>NUCLEOTIDE SEQUENCE</scope>
    <source>
        <strain evidence="1">NRRL 20472</strain>
    </source>
</reference>
<dbReference type="Proteomes" id="UP000622797">
    <property type="component" value="Unassembled WGS sequence"/>
</dbReference>
<gene>
    <name evidence="1" type="ORF">FSARC_14993</name>
</gene>
<proteinExistence type="predicted"/>
<dbReference type="EMBL" id="JABEXW010001656">
    <property type="protein sequence ID" value="KAF4943190.1"/>
    <property type="molecule type" value="Genomic_DNA"/>
</dbReference>
<evidence type="ECO:0000313" key="1">
    <source>
        <dbReference type="EMBL" id="KAF4943190.1"/>
    </source>
</evidence>
<reference evidence="1" key="1">
    <citation type="journal article" date="2020" name="BMC Genomics">
        <title>Correction to: Identification and distribution of gene clusters required for synthesis of sphingolipid metabolism inhibitors in diverse species of the filamentous fungus Fusarium.</title>
        <authorList>
            <person name="Kim H.S."/>
            <person name="Lohmar J.M."/>
            <person name="Busman M."/>
            <person name="Brown D.W."/>
            <person name="Naumann T.A."/>
            <person name="Divon H.H."/>
            <person name="Lysoe E."/>
            <person name="Uhlig S."/>
            <person name="Proctor R.H."/>
        </authorList>
    </citation>
    <scope>NUCLEOTIDE SEQUENCE</scope>
    <source>
        <strain evidence="1">NRRL 20472</strain>
    </source>
</reference>
<protein>
    <submittedName>
        <fullName evidence="1">Uncharacterized protein</fullName>
    </submittedName>
</protein>
<evidence type="ECO:0000313" key="2">
    <source>
        <dbReference type="Proteomes" id="UP000622797"/>
    </source>
</evidence>
<organism evidence="1 2">
    <name type="scientific">Fusarium sarcochroum</name>
    <dbReference type="NCBI Taxonomy" id="1208366"/>
    <lineage>
        <taxon>Eukaryota</taxon>
        <taxon>Fungi</taxon>
        <taxon>Dikarya</taxon>
        <taxon>Ascomycota</taxon>
        <taxon>Pezizomycotina</taxon>
        <taxon>Sordariomycetes</taxon>
        <taxon>Hypocreomycetidae</taxon>
        <taxon>Hypocreales</taxon>
        <taxon>Nectriaceae</taxon>
        <taxon>Fusarium</taxon>
        <taxon>Fusarium lateritium species complex</taxon>
    </lineage>
</organism>
<dbReference type="PANTHER" id="PTHR36142">
    <property type="entry name" value="METALLO-HYDROLASE/OXIDOREDUCTASE SUPERFAMILY PROTEIN"/>
    <property type="match status" value="1"/>
</dbReference>
<dbReference type="AlphaFoldDB" id="A0A8H4WML2"/>
<comment type="caution">
    <text evidence="1">The sequence shown here is derived from an EMBL/GenBank/DDBJ whole genome shotgun (WGS) entry which is preliminary data.</text>
</comment>
<dbReference type="OrthoDB" id="9971601at2759"/>
<dbReference type="PANTHER" id="PTHR36142:SF2">
    <property type="entry name" value="METALLO-HYDROLASE_OXIDOREDUCTASE SUPERFAMILY PROTEIN"/>
    <property type="match status" value="1"/>
</dbReference>
<keyword evidence="2" id="KW-1185">Reference proteome</keyword>
<name>A0A8H4WML2_9HYPO</name>
<accession>A0A8H4WML2</accession>